<evidence type="ECO:0000256" key="2">
    <source>
        <dbReference type="SAM" id="SignalP"/>
    </source>
</evidence>
<dbReference type="GO" id="GO:0035658">
    <property type="term" value="C:Mon1-Ccz1 complex"/>
    <property type="evidence" value="ECO:0007669"/>
    <property type="project" value="InterPro"/>
</dbReference>
<dbReference type="GO" id="GO:0016192">
    <property type="term" value="P:vesicle-mediated transport"/>
    <property type="evidence" value="ECO:0007669"/>
    <property type="project" value="InterPro"/>
</dbReference>
<dbReference type="InterPro" id="IPR043987">
    <property type="entry name" value="CCZ1/INTU/HSP4_longin_1"/>
</dbReference>
<evidence type="ECO:0000313" key="5">
    <source>
        <dbReference type="Proteomes" id="UP000193685"/>
    </source>
</evidence>
<comment type="similarity">
    <text evidence="1">Belongs to the CCZ1 family.</text>
</comment>
<evidence type="ECO:0000256" key="1">
    <source>
        <dbReference type="ARBA" id="ARBA00005352"/>
    </source>
</evidence>
<dbReference type="RefSeq" id="XP_040723739.1">
    <property type="nucleotide sequence ID" value="XM_040869808.1"/>
</dbReference>
<organism evidence="4 5">
    <name type="scientific">Protomyces lactucae-debilis</name>
    <dbReference type="NCBI Taxonomy" id="2754530"/>
    <lineage>
        <taxon>Eukaryota</taxon>
        <taxon>Fungi</taxon>
        <taxon>Dikarya</taxon>
        <taxon>Ascomycota</taxon>
        <taxon>Taphrinomycotina</taxon>
        <taxon>Taphrinomycetes</taxon>
        <taxon>Taphrinales</taxon>
        <taxon>Protomycetaceae</taxon>
        <taxon>Protomyces</taxon>
    </lineage>
</organism>
<dbReference type="Pfam" id="PF19031">
    <property type="entry name" value="Intu_longin_1"/>
    <property type="match status" value="1"/>
</dbReference>
<evidence type="ECO:0000313" key="4">
    <source>
        <dbReference type="EMBL" id="ORY79107.1"/>
    </source>
</evidence>
<keyword evidence="5" id="KW-1185">Reference proteome</keyword>
<gene>
    <name evidence="4" type="ORF">BCR37DRAFT_382103</name>
</gene>
<dbReference type="Proteomes" id="UP000193685">
    <property type="component" value="Unassembled WGS sequence"/>
</dbReference>
<dbReference type="PANTHER" id="PTHR13056:SF0">
    <property type="entry name" value="VACUOLAR FUSION PROTEIN CCZ1 HOMOLOG-RELATED"/>
    <property type="match status" value="1"/>
</dbReference>
<evidence type="ECO:0000259" key="3">
    <source>
        <dbReference type="Pfam" id="PF19031"/>
    </source>
</evidence>
<feature type="signal peptide" evidence="2">
    <location>
        <begin position="1"/>
        <end position="16"/>
    </location>
</feature>
<comment type="caution">
    <text evidence="4">The sequence shown here is derived from an EMBL/GenBank/DDBJ whole genome shotgun (WGS) entry which is preliminary data.</text>
</comment>
<dbReference type="PANTHER" id="PTHR13056">
    <property type="entry name" value="VACUOLAR FUSION PROTEIN CCZ1 HOMOLOG-RELATED"/>
    <property type="match status" value="1"/>
</dbReference>
<dbReference type="InterPro" id="IPR013176">
    <property type="entry name" value="Ccz1"/>
</dbReference>
<dbReference type="OrthoDB" id="240546at2759"/>
<dbReference type="EMBL" id="MCFI01000016">
    <property type="protein sequence ID" value="ORY79107.1"/>
    <property type="molecule type" value="Genomic_DNA"/>
</dbReference>
<protein>
    <recommendedName>
        <fullName evidence="3">CCZ1/INTU/HSP4 first Longin domain-containing protein</fullName>
    </recommendedName>
</protein>
<dbReference type="AlphaFoldDB" id="A0A1Y2F615"/>
<feature type="chain" id="PRO_5012305211" description="CCZ1/INTU/HSP4 first Longin domain-containing protein" evidence="2">
    <location>
        <begin position="17"/>
        <end position="520"/>
    </location>
</feature>
<feature type="domain" description="CCZ1/INTU/HSP4 first Longin" evidence="3">
    <location>
        <begin position="3"/>
        <end position="131"/>
    </location>
</feature>
<keyword evidence="2" id="KW-0732">Signal</keyword>
<accession>A0A1Y2F615</accession>
<proteinExistence type="inferred from homology"/>
<dbReference type="GeneID" id="63786407"/>
<reference evidence="4 5" key="1">
    <citation type="submission" date="2016-07" db="EMBL/GenBank/DDBJ databases">
        <title>Pervasive Adenine N6-methylation of Active Genes in Fungi.</title>
        <authorList>
            <consortium name="DOE Joint Genome Institute"/>
            <person name="Mondo S.J."/>
            <person name="Dannebaum R.O."/>
            <person name="Kuo R.C."/>
            <person name="Labutti K."/>
            <person name="Haridas S."/>
            <person name="Kuo A."/>
            <person name="Salamov A."/>
            <person name="Ahrendt S.R."/>
            <person name="Lipzen A."/>
            <person name="Sullivan W."/>
            <person name="Andreopoulos W.B."/>
            <person name="Clum A."/>
            <person name="Lindquist E."/>
            <person name="Daum C."/>
            <person name="Ramamoorthy G.K."/>
            <person name="Gryganskyi A."/>
            <person name="Culley D."/>
            <person name="Magnuson J.K."/>
            <person name="James T.Y."/>
            <person name="O'Malley M.A."/>
            <person name="Stajich J.E."/>
            <person name="Spatafora J.W."/>
            <person name="Visel A."/>
            <person name="Grigoriev I.V."/>
        </authorList>
    </citation>
    <scope>NUCLEOTIDE SEQUENCE [LARGE SCALE GENOMIC DNA]</scope>
    <source>
        <strain evidence="4 5">12-1054</strain>
    </source>
</reference>
<dbReference type="OMA" id="FERNHET"/>
<name>A0A1Y2F615_PROLT</name>
<dbReference type="STRING" id="56484.A0A1Y2F615"/>
<sequence>MLLSYLTLFCPALGSTEESVADQLLFYTDASATSTLDQQLRNIGLIQGILELGRSFSPKDHASTSHRPLRCIKSEQTMAVVTELEPGIWCCLCVELPKANDAQTTAIPETEMLPHPLQIQCQLHAAHDLFCASYGRLGAMIFERNHETGADRKAEVMSRLEKYWLRWAWRWKPRPAGVELIYGHKAALASHKELTSFQQQQLEQYWSSVQSDKGALLALHNGAWLWNTPRLDRAKRRLLQQVVAETSQSQEKRLSQLASSAPYQQSTDGAAGGRSWLDGKVWADSTRSVLTAFRSVSGAQATAPPEQSGADEESNGIWVYGKEVHLIWLPTDDEQQDWQQHRFLLWKQKDLTFAFIFEPEHPLPDGLLDADGLQTLYKTLSVQEEKALDQQKPTDNGASDFFSLLYDGQRGIVSSTLPDVETACLEDRQDTPQQLLVKRNTVHLHQSLYNLFADYHNGTGSEQEQKKAHKQRLIRTARNIWVVMEREGRCEVVLCKSAAAGDTAESIYRNASVQMRQMQN</sequence>